<feature type="domain" description="TonB-dependent receptor plug" evidence="13">
    <location>
        <begin position="123"/>
        <end position="223"/>
    </location>
</feature>
<evidence type="ECO:0000256" key="1">
    <source>
        <dbReference type="ARBA" id="ARBA00004571"/>
    </source>
</evidence>
<evidence type="ECO:0000256" key="3">
    <source>
        <dbReference type="ARBA" id="ARBA00022452"/>
    </source>
</evidence>
<dbReference type="InterPro" id="IPR000531">
    <property type="entry name" value="Beta-barrel_TonB"/>
</dbReference>
<dbReference type="InterPro" id="IPR036942">
    <property type="entry name" value="Beta-barrel_TonB_sf"/>
</dbReference>
<dbReference type="Gene3D" id="2.170.130.10">
    <property type="entry name" value="TonB-dependent receptor, plug domain"/>
    <property type="match status" value="1"/>
</dbReference>
<keyword evidence="3 10" id="KW-1134">Transmembrane beta strand</keyword>
<gene>
    <name evidence="14" type="ORF">SAMN05421780_10923</name>
</gene>
<dbReference type="OrthoDB" id="1111684at2"/>
<dbReference type="PANTHER" id="PTHR30069">
    <property type="entry name" value="TONB-DEPENDENT OUTER MEMBRANE RECEPTOR"/>
    <property type="match status" value="1"/>
</dbReference>
<sequence length="778" mass="87959">MTYFIRLLIFSNLFWLFTNELFAQNIVVRGRIKDAQNNEPLIGATVFAPSLQKGTSADISGNYILEIAAADTLTLLFSYVGYTTSRKTISATKNQTINVALASQTTLQEVVVTEQKSYKEQIQSTQMSVTSIDMREAKLLPALFGEVDILKTLQLKPGVKSGGEGTSGIYVRGGGADQNLMLLDDAPVYNASHLFGFFSVFNSDAVKGLDLYKGGFPSQYGGRLSSVVDVKLREGNQEKYSATGGIGLISSRLLVEGPIQKNKSAFIVSARRTYFDTFTRRYNDSQKSKPDYQPIPDYYFYDLNAKLNYELGDKDRLFFSGYYGRDVFHYNQNRFTVNFDWGNTASSLRWNHVFSPHLFANTSLVYAGYNYGIHNDFSGFKFSLGSGVKDYTLKTNFNYTGYEKHNIQFGAEATHHVFDIGRASGASSDGEFSFSVGEQLTAREYGIYVSDDYTINPRWQLNGGVRLSGMERSGEYMGGVEPRISARYMLDENSSLKLGYSRMYQYLNLVSSSGSSLPTDLWYPSGGRTRPQNADQLAASYSTTFLDGKLLFTNEVYYKQMRNQVDFKDGSNLFINSQLDTTFVFGKGSAYGTEFYLEKKNGRLTGWIGYTLAWAWRQFDEISQGQKFHPRYDRRHDISVVVMYQISKRLSLSASWIYNTGNAITLPKGRYYYQDINGTTSPVPGIQLVPDYGALRNTFRMPAYHRMDVGLVLKTHPRWGEADWTFSIYNLYSRMNPYFIYFETVTENPDGTGQIKGIQAKQVSLFPIIPSVTYNFKF</sequence>
<dbReference type="GO" id="GO:0044718">
    <property type="term" value="P:siderophore transmembrane transport"/>
    <property type="evidence" value="ECO:0007669"/>
    <property type="project" value="TreeGrafter"/>
</dbReference>
<accession>A0A1I1LLC6</accession>
<keyword evidence="6 11" id="KW-0798">TonB box</keyword>
<evidence type="ECO:0000256" key="2">
    <source>
        <dbReference type="ARBA" id="ARBA00022448"/>
    </source>
</evidence>
<evidence type="ECO:0000256" key="4">
    <source>
        <dbReference type="ARBA" id="ARBA00022692"/>
    </source>
</evidence>
<dbReference type="EMBL" id="FOLE01000009">
    <property type="protein sequence ID" value="SFC73849.1"/>
    <property type="molecule type" value="Genomic_DNA"/>
</dbReference>
<evidence type="ECO:0000256" key="9">
    <source>
        <dbReference type="ARBA" id="ARBA00023237"/>
    </source>
</evidence>
<keyword evidence="8 14" id="KW-0675">Receptor</keyword>
<dbReference type="Pfam" id="PF07715">
    <property type="entry name" value="Plug"/>
    <property type="match status" value="1"/>
</dbReference>
<keyword evidence="2 10" id="KW-0813">Transport</keyword>
<comment type="subcellular location">
    <subcellularLocation>
        <location evidence="1 10">Cell outer membrane</location>
        <topology evidence="1 10">Multi-pass membrane protein</topology>
    </subcellularLocation>
</comment>
<evidence type="ECO:0000256" key="10">
    <source>
        <dbReference type="PROSITE-ProRule" id="PRU01360"/>
    </source>
</evidence>
<reference evidence="14 15" key="1">
    <citation type="submission" date="2016-10" db="EMBL/GenBank/DDBJ databases">
        <authorList>
            <person name="de Groot N.N."/>
        </authorList>
    </citation>
    <scope>NUCLEOTIDE SEQUENCE [LARGE SCALE GENOMIC DNA]</scope>
    <source>
        <strain evidence="14 15">DSM 6793</strain>
    </source>
</reference>
<keyword evidence="7 10" id="KW-0472">Membrane</keyword>
<evidence type="ECO:0000256" key="11">
    <source>
        <dbReference type="RuleBase" id="RU003357"/>
    </source>
</evidence>
<keyword evidence="9 10" id="KW-0998">Cell outer membrane</keyword>
<comment type="similarity">
    <text evidence="10 11">Belongs to the TonB-dependent receptor family.</text>
</comment>
<dbReference type="GO" id="GO:0009279">
    <property type="term" value="C:cell outer membrane"/>
    <property type="evidence" value="ECO:0007669"/>
    <property type="project" value="UniProtKB-SubCell"/>
</dbReference>
<dbReference type="Proteomes" id="UP000199514">
    <property type="component" value="Unassembled WGS sequence"/>
</dbReference>
<proteinExistence type="inferred from homology"/>
<protein>
    <submittedName>
        <fullName evidence="14">TonB-dependent Receptor Plug Domain</fullName>
    </submittedName>
</protein>
<dbReference type="Gene3D" id="2.60.40.1120">
    <property type="entry name" value="Carboxypeptidase-like, regulatory domain"/>
    <property type="match status" value="1"/>
</dbReference>
<keyword evidence="5" id="KW-0732">Signal</keyword>
<evidence type="ECO:0000259" key="12">
    <source>
        <dbReference type="Pfam" id="PF00593"/>
    </source>
</evidence>
<dbReference type="Pfam" id="PF13715">
    <property type="entry name" value="CarbopepD_reg_2"/>
    <property type="match status" value="1"/>
</dbReference>
<evidence type="ECO:0000256" key="6">
    <source>
        <dbReference type="ARBA" id="ARBA00023077"/>
    </source>
</evidence>
<evidence type="ECO:0000256" key="7">
    <source>
        <dbReference type="ARBA" id="ARBA00023136"/>
    </source>
</evidence>
<dbReference type="GO" id="GO:0015344">
    <property type="term" value="F:siderophore uptake transmembrane transporter activity"/>
    <property type="evidence" value="ECO:0007669"/>
    <property type="project" value="TreeGrafter"/>
</dbReference>
<dbReference type="PANTHER" id="PTHR30069:SF29">
    <property type="entry name" value="HEMOGLOBIN AND HEMOGLOBIN-HAPTOGLOBIN-BINDING PROTEIN 1-RELATED"/>
    <property type="match status" value="1"/>
</dbReference>
<dbReference type="RefSeq" id="WP_091514400.1">
    <property type="nucleotide sequence ID" value="NZ_FOLE01000009.1"/>
</dbReference>
<name>A0A1I1LLC6_9BACT</name>
<evidence type="ECO:0000256" key="8">
    <source>
        <dbReference type="ARBA" id="ARBA00023170"/>
    </source>
</evidence>
<feature type="domain" description="TonB-dependent receptor-like beta-barrel" evidence="12">
    <location>
        <begin position="279"/>
        <end position="731"/>
    </location>
</feature>
<keyword evidence="4 10" id="KW-0812">Transmembrane</keyword>
<dbReference type="InterPro" id="IPR039426">
    <property type="entry name" value="TonB-dep_rcpt-like"/>
</dbReference>
<dbReference type="InterPro" id="IPR008969">
    <property type="entry name" value="CarboxyPept-like_regulatory"/>
</dbReference>
<evidence type="ECO:0000259" key="13">
    <source>
        <dbReference type="Pfam" id="PF07715"/>
    </source>
</evidence>
<evidence type="ECO:0000256" key="5">
    <source>
        <dbReference type="ARBA" id="ARBA00022729"/>
    </source>
</evidence>
<dbReference type="PROSITE" id="PS52016">
    <property type="entry name" value="TONB_DEPENDENT_REC_3"/>
    <property type="match status" value="1"/>
</dbReference>
<dbReference type="InterPro" id="IPR037066">
    <property type="entry name" value="Plug_dom_sf"/>
</dbReference>
<organism evidence="14 15">
    <name type="scientific">Flexibacter flexilis DSM 6793</name>
    <dbReference type="NCBI Taxonomy" id="927664"/>
    <lineage>
        <taxon>Bacteria</taxon>
        <taxon>Pseudomonadati</taxon>
        <taxon>Bacteroidota</taxon>
        <taxon>Cytophagia</taxon>
        <taxon>Cytophagales</taxon>
        <taxon>Flexibacteraceae</taxon>
        <taxon>Flexibacter</taxon>
    </lineage>
</organism>
<dbReference type="STRING" id="927664.SAMN05421780_10923"/>
<dbReference type="Gene3D" id="2.40.170.20">
    <property type="entry name" value="TonB-dependent receptor, beta-barrel domain"/>
    <property type="match status" value="1"/>
</dbReference>
<dbReference type="SUPFAM" id="SSF56935">
    <property type="entry name" value="Porins"/>
    <property type="match status" value="1"/>
</dbReference>
<dbReference type="InterPro" id="IPR012910">
    <property type="entry name" value="Plug_dom"/>
</dbReference>
<evidence type="ECO:0000313" key="15">
    <source>
        <dbReference type="Proteomes" id="UP000199514"/>
    </source>
</evidence>
<evidence type="ECO:0000313" key="14">
    <source>
        <dbReference type="EMBL" id="SFC73849.1"/>
    </source>
</evidence>
<dbReference type="AlphaFoldDB" id="A0A1I1LLC6"/>
<keyword evidence="15" id="KW-1185">Reference proteome</keyword>
<dbReference type="SUPFAM" id="SSF49464">
    <property type="entry name" value="Carboxypeptidase regulatory domain-like"/>
    <property type="match status" value="1"/>
</dbReference>
<dbReference type="Pfam" id="PF00593">
    <property type="entry name" value="TonB_dep_Rec_b-barrel"/>
    <property type="match status" value="1"/>
</dbReference>